<feature type="transmembrane region" description="Helical" evidence="1">
    <location>
        <begin position="91"/>
        <end position="109"/>
    </location>
</feature>
<dbReference type="EMBL" id="ML170337">
    <property type="protein sequence ID" value="TDL14449.1"/>
    <property type="molecule type" value="Genomic_DNA"/>
</dbReference>
<name>A0A4Y7PIT6_9AGAM</name>
<reference evidence="3 4" key="1">
    <citation type="submission" date="2018-06" db="EMBL/GenBank/DDBJ databases">
        <title>A transcriptomic atlas of mushroom development highlights an independent origin of complex multicellularity.</title>
        <authorList>
            <consortium name="DOE Joint Genome Institute"/>
            <person name="Krizsan K."/>
            <person name="Almasi E."/>
            <person name="Merenyi Z."/>
            <person name="Sahu N."/>
            <person name="Viragh M."/>
            <person name="Koszo T."/>
            <person name="Mondo S."/>
            <person name="Kiss B."/>
            <person name="Balint B."/>
            <person name="Kues U."/>
            <person name="Barry K."/>
            <person name="Hegedus J.C."/>
            <person name="Henrissat B."/>
            <person name="Johnson J."/>
            <person name="Lipzen A."/>
            <person name="Ohm R."/>
            <person name="Nagy I."/>
            <person name="Pangilinan J."/>
            <person name="Yan J."/>
            <person name="Xiong Y."/>
            <person name="Grigoriev I.V."/>
            <person name="Hibbett D.S."/>
            <person name="Nagy L.G."/>
        </authorList>
    </citation>
    <scope>NUCLEOTIDE SEQUENCE [LARGE SCALE GENOMIC DNA]</scope>
    <source>
        <strain evidence="3 4">SZMC22713</strain>
    </source>
</reference>
<organism evidence="3 4">
    <name type="scientific">Rickenella mellea</name>
    <dbReference type="NCBI Taxonomy" id="50990"/>
    <lineage>
        <taxon>Eukaryota</taxon>
        <taxon>Fungi</taxon>
        <taxon>Dikarya</taxon>
        <taxon>Basidiomycota</taxon>
        <taxon>Agaricomycotina</taxon>
        <taxon>Agaricomycetes</taxon>
        <taxon>Hymenochaetales</taxon>
        <taxon>Rickenellaceae</taxon>
        <taxon>Rickenella</taxon>
    </lineage>
</organism>
<feature type="domain" description="DUF6533" evidence="2">
    <location>
        <begin position="20"/>
        <end position="59"/>
    </location>
</feature>
<accession>A0A4Y7PIT6</accession>
<dbReference type="OrthoDB" id="3242543at2759"/>
<evidence type="ECO:0000256" key="1">
    <source>
        <dbReference type="SAM" id="Phobius"/>
    </source>
</evidence>
<keyword evidence="1" id="KW-0812">Transmembrane</keyword>
<evidence type="ECO:0000259" key="2">
    <source>
        <dbReference type="Pfam" id="PF20151"/>
    </source>
</evidence>
<evidence type="ECO:0000313" key="3">
    <source>
        <dbReference type="EMBL" id="TDL14449.1"/>
    </source>
</evidence>
<dbReference type="Proteomes" id="UP000294933">
    <property type="component" value="Unassembled WGS sequence"/>
</dbReference>
<dbReference type="AlphaFoldDB" id="A0A4Y7PIT6"/>
<feature type="transmembrane region" description="Helical" evidence="1">
    <location>
        <begin position="171"/>
        <end position="196"/>
    </location>
</feature>
<gene>
    <name evidence="3" type="ORF">BD410DRAFT_734072</name>
</gene>
<dbReference type="Pfam" id="PF20151">
    <property type="entry name" value="DUF6533"/>
    <property type="match status" value="1"/>
</dbReference>
<keyword evidence="1" id="KW-0472">Membrane</keyword>
<keyword evidence="1" id="KW-1133">Transmembrane helix</keyword>
<proteinExistence type="predicted"/>
<dbReference type="InterPro" id="IPR045340">
    <property type="entry name" value="DUF6533"/>
</dbReference>
<evidence type="ECO:0000313" key="4">
    <source>
        <dbReference type="Proteomes" id="UP000294933"/>
    </source>
</evidence>
<keyword evidence="4" id="KW-1185">Reference proteome</keyword>
<sequence length="322" mass="36594">MQFEPRKEKHCTTQYLNNKTALLYYDYLLTINQEIDFFWGRGLTPASGLFFACRYLTLLGNIPVILRAFTYWSPNPYWLRVYPSCRILQKYHQILSVIVQTSVGFILVTRTYALYERSRRILALTYFTACCVVSYAAWSITGMPTMVYDQQGFPDSLGCSPRIDPDPKHQLFILGLGGAWAGVVVFDTEILILTVWKTVQMSKIGTGNLVRVLLRDGKRYQYLVFSRDSQYVQVLRIMGAFEPHLKGVGTNFVTIISEIVISRLMLNLRNPVTFHSTGHLDTMPGLGMFKAKEITLSTTDRNSAAHDVFTPAGVPLRTNEGL</sequence>
<feature type="transmembrane region" description="Helical" evidence="1">
    <location>
        <begin position="49"/>
        <end position="71"/>
    </location>
</feature>
<feature type="transmembrane region" description="Helical" evidence="1">
    <location>
        <begin position="121"/>
        <end position="140"/>
    </location>
</feature>
<dbReference type="VEuPathDB" id="FungiDB:BD410DRAFT_734072"/>
<protein>
    <recommendedName>
        <fullName evidence="2">DUF6533 domain-containing protein</fullName>
    </recommendedName>
</protein>